<dbReference type="InterPro" id="IPR022636">
    <property type="entry name" value="S-AdoMet_synthetase_sfam"/>
</dbReference>
<feature type="domain" description="S-adenosylmethionine synthetase C-terminal" evidence="16">
    <location>
        <begin position="234"/>
        <end position="373"/>
    </location>
</feature>
<evidence type="ECO:0000256" key="12">
    <source>
        <dbReference type="ARBA" id="ARBA00022958"/>
    </source>
</evidence>
<dbReference type="InterPro" id="IPR022630">
    <property type="entry name" value="S-AdoMet_synt_C"/>
</dbReference>
<dbReference type="GO" id="GO:0004478">
    <property type="term" value="F:methionine adenosyltransferase activity"/>
    <property type="evidence" value="ECO:0007669"/>
    <property type="project" value="UniProtKB-UniRule"/>
</dbReference>
<evidence type="ECO:0000256" key="10">
    <source>
        <dbReference type="ARBA" id="ARBA00022840"/>
    </source>
</evidence>
<dbReference type="EC" id="2.5.1.6" evidence="5 13"/>
<dbReference type="FunFam" id="3.30.300.10:FF:000003">
    <property type="entry name" value="S-adenosylmethionine synthase"/>
    <property type="match status" value="1"/>
</dbReference>
<reference evidence="17 18" key="1">
    <citation type="submission" date="2019-08" db="EMBL/GenBank/DDBJ databases">
        <authorList>
            <person name="Vazquez-Campos X."/>
        </authorList>
    </citation>
    <scope>NUCLEOTIDE SEQUENCE [LARGE SCALE GENOMIC DNA]</scope>
    <source>
        <strain evidence="17">LFW-283_2</strain>
    </source>
</reference>
<dbReference type="Pfam" id="PF02772">
    <property type="entry name" value="S-AdoMet_synt_M"/>
    <property type="match status" value="1"/>
</dbReference>
<dbReference type="InterPro" id="IPR022629">
    <property type="entry name" value="S-AdoMet_synt_central"/>
</dbReference>
<evidence type="ECO:0000256" key="6">
    <source>
        <dbReference type="ARBA" id="ARBA00022563"/>
    </source>
</evidence>
<name>A0A5E4LM70_9ARCH</name>
<keyword evidence="11" id="KW-0460">Magnesium</keyword>
<comment type="cofactor">
    <cofactor evidence="1">
        <name>Mg(2+)</name>
        <dbReference type="ChEBI" id="CHEBI:18420"/>
    </cofactor>
</comment>
<evidence type="ECO:0000256" key="4">
    <source>
        <dbReference type="ARBA" id="ARBA00009685"/>
    </source>
</evidence>
<dbReference type="GO" id="GO:0005524">
    <property type="term" value="F:ATP binding"/>
    <property type="evidence" value="ECO:0007669"/>
    <property type="project" value="UniProtKB-KW"/>
</dbReference>
<keyword evidence="9" id="KW-0547">Nucleotide-binding</keyword>
<sequence length="386" mass="42295">MSSKNYLFSSESVTEGHPDKICDQISDAVLDELIKQDPKSRVAVETAVTTGLVVVMGEISTKGYAEIQQIARNVIRDIGYTSPEYQFDYQSCGVLVSIHAQSPDIAQGVNEGKEHEQGAGDQGIMFGYANNETPELMPLPITLAHKLASRLSEVRKKKIVPYLRPDGKTQVTVEYVDHKPIRVHTVVIAAQHDPNVEQDQIKKDVIETVIKPVCGKLLDAKTIIHVNGTGKFVIGGPAGDTGVTGRKIIVDTYGGRGHHGGGCFSGKDPSKVDRSGAYMARYVAKNIVAAGLADQCEVQISYVIGVAKPLSIFIDTRGTNKIPVEKIEELILKHFSFKPVEMIKRLNLLRPIYRKAAAYGHFGRDDPDFTWEKTDLASTLRKEAGL</sequence>
<evidence type="ECO:0000259" key="15">
    <source>
        <dbReference type="Pfam" id="PF02772"/>
    </source>
</evidence>
<keyword evidence="7 17" id="KW-0808">Transferase</keyword>
<dbReference type="PROSITE" id="PS00376">
    <property type="entry name" value="ADOMET_SYNTHASE_1"/>
    <property type="match status" value="1"/>
</dbReference>
<dbReference type="UniPathway" id="UPA00315">
    <property type="reaction ID" value="UER00080"/>
</dbReference>
<dbReference type="AlphaFoldDB" id="A0A5E4LM70"/>
<comment type="caution">
    <text evidence="17">The sequence shown here is derived from an EMBL/GenBank/DDBJ whole genome shotgun (WGS) entry which is preliminary data.</text>
</comment>
<evidence type="ECO:0000256" key="9">
    <source>
        <dbReference type="ARBA" id="ARBA00022741"/>
    </source>
</evidence>
<comment type="cofactor">
    <cofactor evidence="2">
        <name>K(+)</name>
        <dbReference type="ChEBI" id="CHEBI:29103"/>
    </cofactor>
</comment>
<evidence type="ECO:0000313" key="17">
    <source>
        <dbReference type="EMBL" id="VVC02519.1"/>
    </source>
</evidence>
<dbReference type="SUPFAM" id="SSF55973">
    <property type="entry name" value="S-adenosylmethionine synthetase"/>
    <property type="match status" value="3"/>
</dbReference>
<dbReference type="Proteomes" id="UP000789941">
    <property type="component" value="Unassembled WGS sequence"/>
</dbReference>
<dbReference type="NCBIfam" id="TIGR01034">
    <property type="entry name" value="metK"/>
    <property type="match status" value="1"/>
</dbReference>
<comment type="pathway">
    <text evidence="3">Amino-acid biosynthesis; S-adenosyl-L-methionine biosynthesis; S-adenosyl-L-methionine from L-methionine: step 1/1.</text>
</comment>
<comment type="similarity">
    <text evidence="4">Belongs to the AdoMet synthase family.</text>
</comment>
<dbReference type="InterPro" id="IPR002133">
    <property type="entry name" value="S-AdoMet_synthetase"/>
</dbReference>
<keyword evidence="6" id="KW-0554">One-carbon metabolism</keyword>
<evidence type="ECO:0000256" key="5">
    <source>
        <dbReference type="ARBA" id="ARBA00012828"/>
    </source>
</evidence>
<dbReference type="GO" id="GO:0046872">
    <property type="term" value="F:metal ion binding"/>
    <property type="evidence" value="ECO:0007669"/>
    <property type="project" value="UniProtKB-KW"/>
</dbReference>
<dbReference type="GO" id="GO:0006730">
    <property type="term" value="P:one-carbon metabolic process"/>
    <property type="evidence" value="ECO:0007669"/>
    <property type="project" value="UniProtKB-KW"/>
</dbReference>
<evidence type="ECO:0000256" key="7">
    <source>
        <dbReference type="ARBA" id="ARBA00022679"/>
    </source>
</evidence>
<evidence type="ECO:0000256" key="3">
    <source>
        <dbReference type="ARBA" id="ARBA00005224"/>
    </source>
</evidence>
<dbReference type="Pfam" id="PF02773">
    <property type="entry name" value="S-AdoMet_synt_C"/>
    <property type="match status" value="1"/>
</dbReference>
<dbReference type="Pfam" id="PF00438">
    <property type="entry name" value="S-AdoMet_synt_N"/>
    <property type="match status" value="1"/>
</dbReference>
<dbReference type="InterPro" id="IPR022631">
    <property type="entry name" value="ADOMET_SYNTHASE_CS"/>
</dbReference>
<dbReference type="Gene3D" id="3.30.300.10">
    <property type="match status" value="3"/>
</dbReference>
<accession>A0A5E4LM70</accession>
<organism evidence="17 18">
    <name type="scientific">Candidatus Bilamarchaeum dharawalense</name>
    <dbReference type="NCBI Taxonomy" id="2885759"/>
    <lineage>
        <taxon>Archaea</taxon>
        <taxon>Candidatus Micrarchaeota</taxon>
        <taxon>Candidatus Micrarchaeia</taxon>
        <taxon>Candidatus Anstonellales</taxon>
        <taxon>Candidatus Bilamarchaeaceae</taxon>
        <taxon>Candidatus Bilamarchaeum</taxon>
    </lineage>
</organism>
<keyword evidence="10" id="KW-0067">ATP-binding</keyword>
<dbReference type="PIRSF" id="PIRSF000497">
    <property type="entry name" value="MAT"/>
    <property type="match status" value="1"/>
</dbReference>
<dbReference type="GO" id="GO:0006556">
    <property type="term" value="P:S-adenosylmethionine biosynthetic process"/>
    <property type="evidence" value="ECO:0007669"/>
    <property type="project" value="UniProtKB-UniRule"/>
</dbReference>
<evidence type="ECO:0000256" key="1">
    <source>
        <dbReference type="ARBA" id="ARBA00001946"/>
    </source>
</evidence>
<keyword evidence="8" id="KW-0479">Metal-binding</keyword>
<dbReference type="EMBL" id="CABMJJ010000001">
    <property type="protein sequence ID" value="VVC02519.1"/>
    <property type="molecule type" value="Genomic_DNA"/>
</dbReference>
<gene>
    <name evidence="17" type="primary">metK</name>
    <name evidence="17" type="ORF">LFW2832_00046</name>
</gene>
<evidence type="ECO:0000256" key="13">
    <source>
        <dbReference type="NCBIfam" id="TIGR01034"/>
    </source>
</evidence>
<protein>
    <recommendedName>
        <fullName evidence="5 13">Methionine adenosyltransferase</fullName>
        <ecNumber evidence="5 13">2.5.1.6</ecNumber>
    </recommendedName>
</protein>
<evidence type="ECO:0000259" key="14">
    <source>
        <dbReference type="Pfam" id="PF00438"/>
    </source>
</evidence>
<evidence type="ECO:0000256" key="11">
    <source>
        <dbReference type="ARBA" id="ARBA00022842"/>
    </source>
</evidence>
<proteinExistence type="inferred from homology"/>
<feature type="domain" description="S-adenosylmethionine synthetase N-terminal" evidence="14">
    <location>
        <begin position="5"/>
        <end position="103"/>
    </location>
</feature>
<dbReference type="PROSITE" id="PS00377">
    <property type="entry name" value="ADOMET_SYNTHASE_2"/>
    <property type="match status" value="1"/>
</dbReference>
<evidence type="ECO:0000259" key="16">
    <source>
        <dbReference type="Pfam" id="PF02773"/>
    </source>
</evidence>
<dbReference type="CDD" id="cd18079">
    <property type="entry name" value="S-AdoMet_synt"/>
    <property type="match status" value="1"/>
</dbReference>
<dbReference type="InterPro" id="IPR022628">
    <property type="entry name" value="S-AdoMet_synt_N"/>
</dbReference>
<keyword evidence="12" id="KW-0630">Potassium</keyword>
<evidence type="ECO:0000256" key="2">
    <source>
        <dbReference type="ARBA" id="ARBA00001958"/>
    </source>
</evidence>
<feature type="domain" description="S-adenosylmethionine synthetase central" evidence="15">
    <location>
        <begin position="116"/>
        <end position="232"/>
    </location>
</feature>
<evidence type="ECO:0000313" key="18">
    <source>
        <dbReference type="Proteomes" id="UP000789941"/>
    </source>
</evidence>
<dbReference type="HAMAP" id="MF_00086">
    <property type="entry name" value="S_AdoMet_synth1"/>
    <property type="match status" value="1"/>
</dbReference>
<dbReference type="PANTHER" id="PTHR11964">
    <property type="entry name" value="S-ADENOSYLMETHIONINE SYNTHETASE"/>
    <property type="match status" value="1"/>
</dbReference>
<evidence type="ECO:0000256" key="8">
    <source>
        <dbReference type="ARBA" id="ARBA00022723"/>
    </source>
</evidence>